<dbReference type="Proteomes" id="UP000195437">
    <property type="component" value="Chromosome"/>
</dbReference>
<dbReference type="Gene3D" id="3.40.50.720">
    <property type="entry name" value="NAD(P)-binding Rossmann-like Domain"/>
    <property type="match status" value="1"/>
</dbReference>
<dbReference type="EMBL" id="CP021434">
    <property type="protein sequence ID" value="ARU62692.1"/>
    <property type="molecule type" value="Genomic_DNA"/>
</dbReference>
<evidence type="ECO:0000313" key="2">
    <source>
        <dbReference type="Proteomes" id="UP000195437"/>
    </source>
</evidence>
<gene>
    <name evidence="1" type="ORF">CBW65_18195</name>
</gene>
<dbReference type="KEGG" id="tum:CBW65_18195"/>
<accession>A0A1Y0IQ04</accession>
<dbReference type="OrthoDB" id="2369163at2"/>
<reference evidence="2" key="1">
    <citation type="submission" date="2017-05" db="EMBL/GenBank/DDBJ databases">
        <authorList>
            <person name="Sung H."/>
        </authorList>
    </citation>
    <scope>NUCLEOTIDE SEQUENCE [LARGE SCALE GENOMIC DNA]</scope>
    <source>
        <strain evidence="2">AR23208</strain>
    </source>
</reference>
<name>A0A1Y0IQ04_9BACL</name>
<dbReference type="Gene3D" id="3.90.930.60">
    <property type="match status" value="1"/>
</dbReference>
<dbReference type="RefSeq" id="WP_087458046.1">
    <property type="nucleotide sequence ID" value="NZ_CP021434.1"/>
</dbReference>
<evidence type="ECO:0008006" key="3">
    <source>
        <dbReference type="Google" id="ProtNLM"/>
    </source>
</evidence>
<keyword evidence="2" id="KW-1185">Reference proteome</keyword>
<sequence>MKPKSKPHVHYAATEDGVYFRTWTNEFVIKGPTIYQWVEQVLPYLTGERTLDELVAPLPEAQANFVRTLVGELVRRGVVVDASADSEVPVSELEMKLYRQSILYLEDGAVNGRELFQKFRSARVLLSGAGLSYRALVRSMIKMGLQAPVLVETDDAELVRFVEQWKAKDETLHVTWLEAGRACEWLRGQAGRPDFVVHVSDCYDDAFVGQLTSVCAELNVPALVGTRLFGFGVVGPLLDASAATGWNCLLDRFVPPGEQLEEAESPVFRLMIGNVAALESFKVVTGLESLNVRDEVALLDPRLLEAKHHRLWPSPLQGKGQGAEERFWQLEEAAPLREFLGELESLKDERLGVLNMLHPGDLWQIPFAHAQAIVRLPGFADGRPLAVIAGGEQIDEAMEMAVREALTAYARLVQEQMPMQLPSEIDAAWSHGRDVHEWQGRGILQALSGRARRVGEELKEFTSADLGASLEQTYWKMLTLRYGLQVRLFAVELGVEAAHLVRVWCDGQWIGSGIGRTRREALKTALLQALSGCQLQENHPEQMTAATIEAALLPDVIEELAEVPAEAVPEWKAWNAVVQEQLRQQGLRVVALPWLADDAPLQMGVLVGQIGLEEVSG</sequence>
<organism evidence="1 2">
    <name type="scientific">Tumebacillus avium</name>
    <dbReference type="NCBI Taxonomy" id="1903704"/>
    <lineage>
        <taxon>Bacteria</taxon>
        <taxon>Bacillati</taxon>
        <taxon>Bacillota</taxon>
        <taxon>Bacilli</taxon>
        <taxon>Bacillales</taxon>
        <taxon>Alicyclobacillaceae</taxon>
        <taxon>Tumebacillus</taxon>
    </lineage>
</organism>
<proteinExistence type="predicted"/>
<protein>
    <recommendedName>
        <fullName evidence="3">YcaO domain-containing protein</fullName>
    </recommendedName>
</protein>
<evidence type="ECO:0000313" key="1">
    <source>
        <dbReference type="EMBL" id="ARU62692.1"/>
    </source>
</evidence>
<dbReference type="AlphaFoldDB" id="A0A1Y0IQ04"/>